<evidence type="ECO:0000313" key="3">
    <source>
        <dbReference type="EMBL" id="NYJ18685.1"/>
    </source>
</evidence>
<evidence type="ECO:0000313" key="4">
    <source>
        <dbReference type="Proteomes" id="UP000537260"/>
    </source>
</evidence>
<dbReference type="RefSeq" id="WP_179577559.1">
    <property type="nucleotide sequence ID" value="NZ_JACCFM010000001.1"/>
</dbReference>
<evidence type="ECO:0000259" key="2">
    <source>
        <dbReference type="Pfam" id="PF08242"/>
    </source>
</evidence>
<dbReference type="Gene3D" id="3.40.50.150">
    <property type="entry name" value="Vaccinia Virus protein VP39"/>
    <property type="match status" value="1"/>
</dbReference>
<keyword evidence="4" id="KW-1185">Reference proteome</keyword>
<gene>
    <name evidence="3" type="ORF">HNR05_000476</name>
</gene>
<keyword evidence="3" id="KW-0808">Transferase</keyword>
<dbReference type="Pfam" id="PF08242">
    <property type="entry name" value="Methyltransf_12"/>
    <property type="match status" value="1"/>
</dbReference>
<dbReference type="GO" id="GO:0032259">
    <property type="term" value="P:methylation"/>
    <property type="evidence" value="ECO:0007669"/>
    <property type="project" value="UniProtKB-KW"/>
</dbReference>
<dbReference type="PANTHER" id="PTHR43861:SF1">
    <property type="entry name" value="TRANS-ACONITATE 2-METHYLTRANSFERASE"/>
    <property type="match status" value="1"/>
</dbReference>
<feature type="compositionally biased region" description="Low complexity" evidence="1">
    <location>
        <begin position="7"/>
        <end position="18"/>
    </location>
</feature>
<organism evidence="3 4">
    <name type="scientific">Glaciibacter psychrotolerans</name>
    <dbReference type="NCBI Taxonomy" id="670054"/>
    <lineage>
        <taxon>Bacteria</taxon>
        <taxon>Bacillati</taxon>
        <taxon>Actinomycetota</taxon>
        <taxon>Actinomycetes</taxon>
        <taxon>Micrococcales</taxon>
        <taxon>Microbacteriaceae</taxon>
        <taxon>Glaciibacter</taxon>
    </lineage>
</organism>
<name>A0A7Z0ECK0_9MICO</name>
<protein>
    <submittedName>
        <fullName evidence="3">SAM-dependent methyltransferase</fullName>
    </submittedName>
</protein>
<dbReference type="AlphaFoldDB" id="A0A7Z0ECK0"/>
<dbReference type="InterPro" id="IPR029063">
    <property type="entry name" value="SAM-dependent_MTases_sf"/>
</dbReference>
<dbReference type="CDD" id="cd02440">
    <property type="entry name" value="AdoMet_MTases"/>
    <property type="match status" value="1"/>
</dbReference>
<accession>A0A7Z0ECK0</accession>
<dbReference type="GO" id="GO:0008168">
    <property type="term" value="F:methyltransferase activity"/>
    <property type="evidence" value="ECO:0007669"/>
    <property type="project" value="UniProtKB-KW"/>
</dbReference>
<reference evidence="3 4" key="1">
    <citation type="submission" date="2020-07" db="EMBL/GenBank/DDBJ databases">
        <title>Sequencing the genomes of 1000 actinobacteria strains.</title>
        <authorList>
            <person name="Klenk H.-P."/>
        </authorList>
    </citation>
    <scope>NUCLEOTIDE SEQUENCE [LARGE SCALE GENOMIC DNA]</scope>
    <source>
        <strain evidence="3 4">LI1</strain>
    </source>
</reference>
<dbReference type="SUPFAM" id="SSF53335">
    <property type="entry name" value="S-adenosyl-L-methionine-dependent methyltransferases"/>
    <property type="match status" value="1"/>
</dbReference>
<dbReference type="EMBL" id="JACCFM010000001">
    <property type="protein sequence ID" value="NYJ18685.1"/>
    <property type="molecule type" value="Genomic_DNA"/>
</dbReference>
<comment type="caution">
    <text evidence="3">The sequence shown here is derived from an EMBL/GenBank/DDBJ whole genome shotgun (WGS) entry which is preliminary data.</text>
</comment>
<sequence length="295" mass="32407">MTPHTPNHNGNQSQSQSQKHGHEHEHEHEHDEPAMAEMLDLAADVLASSLSEIINWVGGLAPAAPRRVVDVGAGTGTGSRALGRRFPTAEIVALDQSSFMLGRLEALARANGRTDRIRALQADLDDAWPDVREADVVWAALSMHHFADPDRVLRDIRSALNPDGLLAIVEMDAFPRFLPDDIGIGRRGLEQRCSEAAGDASWNTNLDWGPNLERSGFEIVEKRTFDMDVDPATSSLGRYAHASLRRTRSTLTGILSDDDVATLDRLLDEDSPESILRRTDLTVRGSRTAWAARSL</sequence>
<evidence type="ECO:0000256" key="1">
    <source>
        <dbReference type="SAM" id="MobiDB-lite"/>
    </source>
</evidence>
<feature type="region of interest" description="Disordered" evidence="1">
    <location>
        <begin position="1"/>
        <end position="31"/>
    </location>
</feature>
<dbReference type="PANTHER" id="PTHR43861">
    <property type="entry name" value="TRANS-ACONITATE 2-METHYLTRANSFERASE-RELATED"/>
    <property type="match status" value="1"/>
</dbReference>
<dbReference type="Proteomes" id="UP000537260">
    <property type="component" value="Unassembled WGS sequence"/>
</dbReference>
<feature type="compositionally biased region" description="Basic and acidic residues" evidence="1">
    <location>
        <begin position="20"/>
        <end position="31"/>
    </location>
</feature>
<feature type="domain" description="Methyltransferase type 12" evidence="2">
    <location>
        <begin position="69"/>
        <end position="166"/>
    </location>
</feature>
<proteinExistence type="predicted"/>
<dbReference type="InterPro" id="IPR013217">
    <property type="entry name" value="Methyltransf_12"/>
</dbReference>
<keyword evidence="3" id="KW-0489">Methyltransferase</keyword>